<accession>A0A6A6DMS9</accession>
<dbReference type="EMBL" id="ML994663">
    <property type="protein sequence ID" value="KAF2179688.1"/>
    <property type="molecule type" value="Genomic_DNA"/>
</dbReference>
<evidence type="ECO:0000256" key="2">
    <source>
        <dbReference type="ARBA" id="ARBA00023242"/>
    </source>
</evidence>
<name>A0A6A6DMS9_9PEZI</name>
<dbReference type="AlphaFoldDB" id="A0A6A6DMS9"/>
<sequence length="657" mass="73337">MSTALVADLGDTSVDGSLAEIDARTKEPQNIGNADITIGPFGVLNFGGISHETSPVDPNPPNEHVESLGDTRPTPSTLDPFDPILDFDNTLHWADLFELDFDSILMAQQISDIPGLQDFSMDGFPFDDNAAYQNSHNDIPPPYAAQAPNEAQSRHVVQQPEHNPITLTEVESPTEAQFLLKHFHDSVIPQMAFMPASLKSPWRIMNLPEAVRTLAELTYLHTGVLKHANAANLYGVLACSAYHLSENPAHDSVGSKQYWKSLFDRIREKAKGSKKAKYKDQLMAIISMLAFAIISGSQRDARCYLIDAERLLRFKGLAKRDISRKCRLLHHVYTWMRIVGESTFVTHDYRSYGSVIDNMSTLHRACRADKRPEKRSGKATSRLGHNNRLDDFLHLEPHDSDSDLDIDEVKEDDVGLHDIHLEDSRQFQGTMYQVYGISETWLSLVSQTTRLANILDASKYGKEADVKFFQFLQKRAGRLENMICSFALKDPINNDESKGDGSSEQPSPNHHMLCALNSALVILFYRRVRNVNPLILQSHVDAVAQALRDFDAALLTQSAQGPGTAWPAFIAGCEALSRRQRDFFISWLEKGFSQCGIHSFGASRDLMKDVWGSLDGVSTIGNPGSASSSQSRSQRNSSHGRTWVDISRDKNLWVILS</sequence>
<dbReference type="PANTHER" id="PTHR37534:SF46">
    <property type="entry name" value="ZN(II)2CYS6 TRANSCRIPTION FACTOR (EUROFUNG)"/>
    <property type="match status" value="1"/>
</dbReference>
<evidence type="ECO:0000313" key="5">
    <source>
        <dbReference type="Proteomes" id="UP000800200"/>
    </source>
</evidence>
<gene>
    <name evidence="4" type="ORF">K469DRAFT_741505</name>
</gene>
<reference evidence="4" key="1">
    <citation type="journal article" date="2020" name="Stud. Mycol.">
        <title>101 Dothideomycetes genomes: a test case for predicting lifestyles and emergence of pathogens.</title>
        <authorList>
            <person name="Haridas S."/>
            <person name="Albert R."/>
            <person name="Binder M."/>
            <person name="Bloem J."/>
            <person name="Labutti K."/>
            <person name="Salamov A."/>
            <person name="Andreopoulos B."/>
            <person name="Baker S."/>
            <person name="Barry K."/>
            <person name="Bills G."/>
            <person name="Bluhm B."/>
            <person name="Cannon C."/>
            <person name="Castanera R."/>
            <person name="Culley D."/>
            <person name="Daum C."/>
            <person name="Ezra D."/>
            <person name="Gonzalez J."/>
            <person name="Henrissat B."/>
            <person name="Kuo A."/>
            <person name="Liang C."/>
            <person name="Lipzen A."/>
            <person name="Lutzoni F."/>
            <person name="Magnuson J."/>
            <person name="Mondo S."/>
            <person name="Nolan M."/>
            <person name="Ohm R."/>
            <person name="Pangilinan J."/>
            <person name="Park H.-J."/>
            <person name="Ramirez L."/>
            <person name="Alfaro M."/>
            <person name="Sun H."/>
            <person name="Tritt A."/>
            <person name="Yoshinaga Y."/>
            <person name="Zwiers L.-H."/>
            <person name="Turgeon B."/>
            <person name="Goodwin S."/>
            <person name="Spatafora J."/>
            <person name="Crous P."/>
            <person name="Grigoriev I."/>
        </authorList>
    </citation>
    <scope>NUCLEOTIDE SEQUENCE</scope>
    <source>
        <strain evidence="4">CBS 207.26</strain>
    </source>
</reference>
<feature type="region of interest" description="Disordered" evidence="3">
    <location>
        <begin position="49"/>
        <end position="80"/>
    </location>
</feature>
<dbReference type="InterPro" id="IPR021858">
    <property type="entry name" value="Fun_TF"/>
</dbReference>
<dbReference type="Proteomes" id="UP000800200">
    <property type="component" value="Unassembled WGS sequence"/>
</dbReference>
<feature type="region of interest" description="Disordered" evidence="3">
    <location>
        <begin position="621"/>
        <end position="641"/>
    </location>
</feature>
<protein>
    <recommendedName>
        <fullName evidence="6">Transcription factor domain-containing protein</fullName>
    </recommendedName>
</protein>
<evidence type="ECO:0000313" key="4">
    <source>
        <dbReference type="EMBL" id="KAF2179688.1"/>
    </source>
</evidence>
<organism evidence="4 5">
    <name type="scientific">Zopfia rhizophila CBS 207.26</name>
    <dbReference type="NCBI Taxonomy" id="1314779"/>
    <lineage>
        <taxon>Eukaryota</taxon>
        <taxon>Fungi</taxon>
        <taxon>Dikarya</taxon>
        <taxon>Ascomycota</taxon>
        <taxon>Pezizomycotina</taxon>
        <taxon>Dothideomycetes</taxon>
        <taxon>Dothideomycetes incertae sedis</taxon>
        <taxon>Zopfiaceae</taxon>
        <taxon>Zopfia</taxon>
    </lineage>
</organism>
<keyword evidence="2" id="KW-0539">Nucleus</keyword>
<keyword evidence="5" id="KW-1185">Reference proteome</keyword>
<dbReference type="OrthoDB" id="5089701at2759"/>
<feature type="compositionally biased region" description="Low complexity" evidence="3">
    <location>
        <begin position="625"/>
        <end position="637"/>
    </location>
</feature>
<dbReference type="GO" id="GO:0005634">
    <property type="term" value="C:nucleus"/>
    <property type="evidence" value="ECO:0007669"/>
    <property type="project" value="UniProtKB-SubCell"/>
</dbReference>
<evidence type="ECO:0008006" key="6">
    <source>
        <dbReference type="Google" id="ProtNLM"/>
    </source>
</evidence>
<comment type="subcellular location">
    <subcellularLocation>
        <location evidence="1">Nucleus</location>
    </subcellularLocation>
</comment>
<proteinExistence type="predicted"/>
<dbReference type="PANTHER" id="PTHR37534">
    <property type="entry name" value="TRANSCRIPTIONAL ACTIVATOR PROTEIN UGA3"/>
    <property type="match status" value="1"/>
</dbReference>
<dbReference type="Pfam" id="PF11951">
    <property type="entry name" value="Fungal_trans_2"/>
    <property type="match status" value="1"/>
</dbReference>
<evidence type="ECO:0000256" key="1">
    <source>
        <dbReference type="ARBA" id="ARBA00004123"/>
    </source>
</evidence>
<evidence type="ECO:0000256" key="3">
    <source>
        <dbReference type="SAM" id="MobiDB-lite"/>
    </source>
</evidence>